<name>A0A6J5S5B6_9CAUD</name>
<evidence type="ECO:0000313" key="2">
    <source>
        <dbReference type="EMBL" id="CAB4203566.1"/>
    </source>
</evidence>
<dbReference type="EMBL" id="LR797331">
    <property type="protein sequence ID" value="CAB4203566.1"/>
    <property type="molecule type" value="Genomic_DNA"/>
</dbReference>
<sequence>MSDLFDTTPIRLQVVERANPSGRMVVRGEFGRCGVPTANRRVYGRPVIESNLHAMREDIKRRRVLGELDHPDDGRTMLKRASHVITRLDIDENGIVIGECEILNTPHGQALRAIIEADCEVGVSSRGTGSTATNKEGMDEVQSDFLLRTYDFVFDPAMKTAYPQQVRESIERADTVVMAEGYKAPDLTALVEDAAAPADIEAIKTAAVEGAKAAFAASLPDIVAEARREGEAAARRALAEDRGDIDAKLTLEAIAVAIRPLLAPSAASAAVTVAQEDLVAARDLIRAQDLNLADLTMRLRESTVENLSIRVDGAIRAAVRGQPRADALRRAIGPSNGFASIAEANERIAFVLAEFGDKPRDFEGEAAAAQDRLSTLESTIVSLRRELDEATGRATSAASRAEGLTSDVERLRTENAKLTADATSLTERLNKAVEIGLAAVDRSNLFEAKFEEASKLIGRNDAPTIMALLEESSTPAATRAVSQANPEKPMTEAAIDAIRNRVRKGMENLGPISEEHASSHGAEIVVHPSMKLNEADFKRLAGLSG</sequence>
<dbReference type="Pfam" id="PF03420">
    <property type="entry name" value="Peptidase_S77"/>
    <property type="match status" value="1"/>
</dbReference>
<accession>A0A6J5S5B6</accession>
<feature type="coiled-coil region" evidence="1">
    <location>
        <begin position="366"/>
        <end position="428"/>
    </location>
</feature>
<protein>
    <submittedName>
        <fullName evidence="2">Peptidase U9, T4 prohead protease</fullName>
    </submittedName>
</protein>
<gene>
    <name evidence="2" type="ORF">UFOVP1382_178</name>
</gene>
<dbReference type="Gene3D" id="1.20.5.340">
    <property type="match status" value="1"/>
</dbReference>
<keyword evidence="1" id="KW-0175">Coiled coil</keyword>
<evidence type="ECO:0000256" key="1">
    <source>
        <dbReference type="SAM" id="Coils"/>
    </source>
</evidence>
<dbReference type="GO" id="GO:0006508">
    <property type="term" value="P:proteolysis"/>
    <property type="evidence" value="ECO:0007669"/>
    <property type="project" value="UniProtKB-KW"/>
</dbReference>
<dbReference type="GO" id="GO:0008233">
    <property type="term" value="F:peptidase activity"/>
    <property type="evidence" value="ECO:0007669"/>
    <property type="project" value="UniProtKB-KW"/>
</dbReference>
<proteinExistence type="predicted"/>
<keyword evidence="2" id="KW-0378">Hydrolase</keyword>
<keyword evidence="2" id="KW-0645">Protease</keyword>
<dbReference type="InterPro" id="IPR005082">
    <property type="entry name" value="Peptidase_U9_T4_prohead"/>
</dbReference>
<reference evidence="2" key="1">
    <citation type="submission" date="2020-05" db="EMBL/GenBank/DDBJ databases">
        <authorList>
            <person name="Chiriac C."/>
            <person name="Salcher M."/>
            <person name="Ghai R."/>
            <person name="Kavagutti S V."/>
        </authorList>
    </citation>
    <scope>NUCLEOTIDE SEQUENCE</scope>
</reference>
<organism evidence="2">
    <name type="scientific">uncultured Caudovirales phage</name>
    <dbReference type="NCBI Taxonomy" id="2100421"/>
    <lineage>
        <taxon>Viruses</taxon>
        <taxon>Duplodnaviria</taxon>
        <taxon>Heunggongvirae</taxon>
        <taxon>Uroviricota</taxon>
        <taxon>Caudoviricetes</taxon>
        <taxon>Peduoviridae</taxon>
        <taxon>Maltschvirus</taxon>
        <taxon>Maltschvirus maltsch</taxon>
    </lineage>
</organism>